<dbReference type="InterPro" id="IPR027417">
    <property type="entry name" value="P-loop_NTPase"/>
</dbReference>
<name>A0ABR2V645_9PEZI</name>
<gene>
    <name evidence="8" type="ORF">SUNI508_05047</name>
</gene>
<feature type="domain" description="Septin-type G" evidence="7">
    <location>
        <begin position="579"/>
        <end position="852"/>
    </location>
</feature>
<keyword evidence="2 3" id="KW-0342">GTP-binding</keyword>
<evidence type="ECO:0000313" key="8">
    <source>
        <dbReference type="EMBL" id="KAK9422039.1"/>
    </source>
</evidence>
<reference evidence="8 9" key="1">
    <citation type="journal article" date="2024" name="J. Plant Pathol.">
        <title>Sequence and assembly of the genome of Seiridium unicorne, isolate CBS 538.82, causal agent of cypress canker disease.</title>
        <authorList>
            <person name="Scali E."/>
            <person name="Rocca G.D."/>
            <person name="Danti R."/>
            <person name="Garbelotto M."/>
            <person name="Barberini S."/>
            <person name="Baroncelli R."/>
            <person name="Emiliani G."/>
        </authorList>
    </citation>
    <scope>NUCLEOTIDE SEQUENCE [LARGE SCALE GENOMIC DNA]</scope>
    <source>
        <strain evidence="8 9">BM-138-508</strain>
    </source>
</reference>
<keyword evidence="1 3" id="KW-0547">Nucleotide-binding</keyword>
<keyword evidence="6" id="KW-0472">Membrane</keyword>
<keyword evidence="4" id="KW-0175">Coiled coil</keyword>
<dbReference type="Gene3D" id="3.40.50.300">
    <property type="entry name" value="P-loop containing nucleotide triphosphate hydrolases"/>
    <property type="match status" value="1"/>
</dbReference>
<feature type="compositionally biased region" description="Basic residues" evidence="5">
    <location>
        <begin position="402"/>
        <end position="411"/>
    </location>
</feature>
<dbReference type="EMBL" id="JARVKF010000135">
    <property type="protein sequence ID" value="KAK9422039.1"/>
    <property type="molecule type" value="Genomic_DNA"/>
</dbReference>
<dbReference type="InterPro" id="IPR030379">
    <property type="entry name" value="G_SEPTIN_dom"/>
</dbReference>
<organism evidence="8 9">
    <name type="scientific">Seiridium unicorne</name>
    <dbReference type="NCBI Taxonomy" id="138068"/>
    <lineage>
        <taxon>Eukaryota</taxon>
        <taxon>Fungi</taxon>
        <taxon>Dikarya</taxon>
        <taxon>Ascomycota</taxon>
        <taxon>Pezizomycotina</taxon>
        <taxon>Sordariomycetes</taxon>
        <taxon>Xylariomycetidae</taxon>
        <taxon>Amphisphaeriales</taxon>
        <taxon>Sporocadaceae</taxon>
        <taxon>Seiridium</taxon>
    </lineage>
</organism>
<evidence type="ECO:0000256" key="5">
    <source>
        <dbReference type="SAM" id="MobiDB-lite"/>
    </source>
</evidence>
<evidence type="ECO:0000256" key="1">
    <source>
        <dbReference type="ARBA" id="ARBA00022741"/>
    </source>
</evidence>
<feature type="transmembrane region" description="Helical" evidence="6">
    <location>
        <begin position="47"/>
        <end position="69"/>
    </location>
</feature>
<protein>
    <submittedName>
        <fullName evidence="8">Septin</fullName>
    </submittedName>
</protein>
<feature type="region of interest" description="Disordered" evidence="5">
    <location>
        <begin position="300"/>
        <end position="319"/>
    </location>
</feature>
<dbReference type="CDD" id="cd01850">
    <property type="entry name" value="CDC_Septin"/>
    <property type="match status" value="1"/>
</dbReference>
<feature type="region of interest" description="Disordered" evidence="5">
    <location>
        <begin position="364"/>
        <end position="426"/>
    </location>
</feature>
<accession>A0ABR2V645</accession>
<feature type="compositionally biased region" description="Low complexity" evidence="5">
    <location>
        <begin position="239"/>
        <end position="251"/>
    </location>
</feature>
<dbReference type="Proteomes" id="UP001408356">
    <property type="component" value="Unassembled WGS sequence"/>
</dbReference>
<evidence type="ECO:0000256" key="4">
    <source>
        <dbReference type="SAM" id="Coils"/>
    </source>
</evidence>
<feature type="compositionally biased region" description="Basic and acidic residues" evidence="5">
    <location>
        <begin position="263"/>
        <end position="276"/>
    </location>
</feature>
<proteinExistence type="inferred from homology"/>
<comment type="caution">
    <text evidence="8">The sequence shown here is derived from an EMBL/GenBank/DDBJ whole genome shotgun (WGS) entry which is preliminary data.</text>
</comment>
<feature type="coiled-coil region" evidence="4">
    <location>
        <begin position="869"/>
        <end position="935"/>
    </location>
</feature>
<sequence>MVSASAATPPSQSSLGIRAGARIAGFSATQRRLAGNPSRLQYCTLRVIPLCAAVLVVFSIGGGLGYAFIEQPLPKDAAVGISVTFLVLGIFFAMGCLGMHLRMHGSYIPKIDLARNGYGISKLFRAKSEIGSDRGLGDFLRRPDEENQGFHEPIYDHGVKAGMQHRPTATPQSQTSQVRRQDLTRQYFKEMGGTRDTHNIPEQDAGTPVYSERSFPLERPPDTYIQPPPRSTLPDGHSYAESLQSESSSISHTPPHMLGKPVDPGRESAKHQHSTHESSQFPQENEHYFGDHRWESSKVDGARYKPFGPPGPSAAYTTPQPDVQANLALPPDDLGRDVFMGFETTNVSKLIYQIANLTGMAETQNGLGPGGEPILPRSSSKTKTRMAPVHSVRIERPGSKVTRIKSHKAKHERSNSQRHPEPGSPSLRPVTAIHDHDFPEPAFVHSTAGPDVNDGIHDQIAFHRMTIAGVALVWQGVGRGGRNWQNWSNFPIALGPETSTFSGVVGVAQAHFDPLNFGKPIPKQHPTLNAKLEHHDHPRPYLTTAYGSICTMASAQQGTATAIGIANLPNQRHKIVAKRGAAFTIMVAGESGLGKTTFINTLFSTTIKNYADHKRRHQKQVDKTVEIEITKAELEEKFFKVRLTVIDTPGFGDYVNNRDSWMPIIEFLDDQHESYMLQEQQPRRNDKIDLRVHACLYFIRPTGHTLKPLDIEVMKRLCSRVNLIPVIAKADTMSPADLAKFKAKIRAVIEAQSIKIYQPPVEEDDEAAAQHARALMAAMPFAVIGSEKDVKTSDGRIVKGRQYSWGVAEVENEDHCDFKKLRSILIRTHMLDLIHTTEELHYEAYRAQQMETRKFGEARPRKLDNPKYKEEEEALRKRFTEQVKVEEQRFRQWEQKLIAERDRLNKDLEQTHAQIKQLEGELEQAQGSVARSGRR</sequence>
<comment type="similarity">
    <text evidence="3">Belongs to the TRAFAC class TrmE-Era-EngA-EngB-Septin-like GTPase superfamily. Septin GTPase family.</text>
</comment>
<feature type="compositionally biased region" description="Basic and acidic residues" evidence="5">
    <location>
        <begin position="192"/>
        <end position="201"/>
    </location>
</feature>
<feature type="transmembrane region" description="Helical" evidence="6">
    <location>
        <begin position="81"/>
        <end position="101"/>
    </location>
</feature>
<evidence type="ECO:0000256" key="3">
    <source>
        <dbReference type="RuleBase" id="RU004560"/>
    </source>
</evidence>
<evidence type="ECO:0000256" key="2">
    <source>
        <dbReference type="ARBA" id="ARBA00023134"/>
    </source>
</evidence>
<dbReference type="SUPFAM" id="SSF52540">
    <property type="entry name" value="P-loop containing nucleoside triphosphate hydrolases"/>
    <property type="match status" value="1"/>
</dbReference>
<keyword evidence="6" id="KW-1133">Transmembrane helix</keyword>
<dbReference type="PANTHER" id="PTHR18884">
    <property type="entry name" value="SEPTIN"/>
    <property type="match status" value="1"/>
</dbReference>
<keyword evidence="9" id="KW-1185">Reference proteome</keyword>
<evidence type="ECO:0000259" key="7">
    <source>
        <dbReference type="PROSITE" id="PS51719"/>
    </source>
</evidence>
<feature type="region of interest" description="Disordered" evidence="5">
    <location>
        <begin position="190"/>
        <end position="287"/>
    </location>
</feature>
<feature type="compositionally biased region" description="Basic and acidic residues" evidence="5">
    <location>
        <begin position="412"/>
        <end position="421"/>
    </location>
</feature>
<dbReference type="InterPro" id="IPR016491">
    <property type="entry name" value="Septin"/>
</dbReference>
<dbReference type="Pfam" id="PF00735">
    <property type="entry name" value="Septin"/>
    <property type="match status" value="1"/>
</dbReference>
<evidence type="ECO:0000313" key="9">
    <source>
        <dbReference type="Proteomes" id="UP001408356"/>
    </source>
</evidence>
<dbReference type="PROSITE" id="PS51719">
    <property type="entry name" value="G_SEPTIN"/>
    <property type="match status" value="1"/>
</dbReference>
<keyword evidence="6" id="KW-0812">Transmembrane</keyword>
<evidence type="ECO:0000256" key="6">
    <source>
        <dbReference type="SAM" id="Phobius"/>
    </source>
</evidence>